<dbReference type="EMBL" id="JAQQWP010000007">
    <property type="protein sequence ID" value="KAK8109589.1"/>
    <property type="molecule type" value="Genomic_DNA"/>
</dbReference>
<accession>A0AAW0QNT1</accession>
<evidence type="ECO:0000313" key="2">
    <source>
        <dbReference type="EMBL" id="KAK8109589.1"/>
    </source>
</evidence>
<protein>
    <recommendedName>
        <fullName evidence="4">DivIVA domain-containing protein</fullName>
    </recommendedName>
</protein>
<dbReference type="AlphaFoldDB" id="A0AAW0QNT1"/>
<evidence type="ECO:0000313" key="3">
    <source>
        <dbReference type="Proteomes" id="UP001392437"/>
    </source>
</evidence>
<evidence type="ECO:0000256" key="1">
    <source>
        <dbReference type="SAM" id="MobiDB-lite"/>
    </source>
</evidence>
<organism evidence="2 3">
    <name type="scientific">Apiospora kogelbergensis</name>
    <dbReference type="NCBI Taxonomy" id="1337665"/>
    <lineage>
        <taxon>Eukaryota</taxon>
        <taxon>Fungi</taxon>
        <taxon>Dikarya</taxon>
        <taxon>Ascomycota</taxon>
        <taxon>Pezizomycotina</taxon>
        <taxon>Sordariomycetes</taxon>
        <taxon>Xylariomycetidae</taxon>
        <taxon>Amphisphaeriales</taxon>
        <taxon>Apiosporaceae</taxon>
        <taxon>Apiospora</taxon>
    </lineage>
</organism>
<reference evidence="2 3" key="1">
    <citation type="submission" date="2023-01" db="EMBL/GenBank/DDBJ databases">
        <title>Analysis of 21 Apiospora genomes using comparative genomics revels a genus with tremendous synthesis potential of carbohydrate active enzymes and secondary metabolites.</title>
        <authorList>
            <person name="Sorensen T."/>
        </authorList>
    </citation>
    <scope>NUCLEOTIDE SEQUENCE [LARGE SCALE GENOMIC DNA]</scope>
    <source>
        <strain evidence="2 3">CBS 117206</strain>
    </source>
</reference>
<feature type="compositionally biased region" description="Basic and acidic residues" evidence="1">
    <location>
        <begin position="27"/>
        <end position="36"/>
    </location>
</feature>
<proteinExistence type="predicted"/>
<sequence>MEFSSQTIGAGATPVASSAGGLQYKPRTAEEREADAARNAPKYARQKAVGSILTAKYLKAKAAFDGYYDYDLDAAFDADAGAWHEEKDPWLRIRQTLPAFLEGYTEKKKADDDNGLTGEELEALATAVVRVARKDWEGAGRDAAALDEAFVKEMQDLVQKLKTQHNLPQSRPQADGEEEEEVEEEE</sequence>
<comment type="caution">
    <text evidence="2">The sequence shown here is derived from an EMBL/GenBank/DDBJ whole genome shotgun (WGS) entry which is preliminary data.</text>
</comment>
<feature type="region of interest" description="Disordered" evidence="1">
    <location>
        <begin position="1"/>
        <end position="46"/>
    </location>
</feature>
<dbReference type="Proteomes" id="UP001392437">
    <property type="component" value="Unassembled WGS sequence"/>
</dbReference>
<feature type="compositionally biased region" description="Acidic residues" evidence="1">
    <location>
        <begin position="175"/>
        <end position="186"/>
    </location>
</feature>
<evidence type="ECO:0008006" key="4">
    <source>
        <dbReference type="Google" id="ProtNLM"/>
    </source>
</evidence>
<name>A0AAW0QNT1_9PEZI</name>
<keyword evidence="3" id="KW-1185">Reference proteome</keyword>
<gene>
    <name evidence="2" type="ORF">PG999_007726</name>
</gene>
<feature type="region of interest" description="Disordered" evidence="1">
    <location>
        <begin position="161"/>
        <end position="186"/>
    </location>
</feature>